<reference evidence="1 2" key="1">
    <citation type="journal article" date="2014" name="PLoS ONE">
        <title>Global Analysis of Gene Expression Profiles in Physic Nut (Jatropha curcas L.) Seedlings Exposed to Salt Stress.</title>
        <authorList>
            <person name="Zhang L."/>
            <person name="Zhang C."/>
            <person name="Wu P."/>
            <person name="Chen Y."/>
            <person name="Li M."/>
            <person name="Jiang H."/>
            <person name="Wu G."/>
        </authorList>
    </citation>
    <scope>NUCLEOTIDE SEQUENCE [LARGE SCALE GENOMIC DNA]</scope>
    <source>
        <strain evidence="2">cv. GZQX0401</strain>
        <tissue evidence="1">Young leaves</tissue>
    </source>
</reference>
<keyword evidence="2" id="KW-1185">Reference proteome</keyword>
<evidence type="ECO:0000313" key="1">
    <source>
        <dbReference type="EMBL" id="KDP35069.1"/>
    </source>
</evidence>
<dbReference type="AlphaFoldDB" id="A0A067KTA0"/>
<protein>
    <submittedName>
        <fullName evidence="1">Uncharacterized protein</fullName>
    </submittedName>
</protein>
<gene>
    <name evidence="1" type="ORF">JCGZ_11039</name>
</gene>
<organism evidence="1 2">
    <name type="scientific">Jatropha curcas</name>
    <name type="common">Barbados nut</name>
    <dbReference type="NCBI Taxonomy" id="180498"/>
    <lineage>
        <taxon>Eukaryota</taxon>
        <taxon>Viridiplantae</taxon>
        <taxon>Streptophyta</taxon>
        <taxon>Embryophyta</taxon>
        <taxon>Tracheophyta</taxon>
        <taxon>Spermatophyta</taxon>
        <taxon>Magnoliopsida</taxon>
        <taxon>eudicotyledons</taxon>
        <taxon>Gunneridae</taxon>
        <taxon>Pentapetalae</taxon>
        <taxon>rosids</taxon>
        <taxon>fabids</taxon>
        <taxon>Malpighiales</taxon>
        <taxon>Euphorbiaceae</taxon>
        <taxon>Crotonoideae</taxon>
        <taxon>Jatropheae</taxon>
        <taxon>Jatropha</taxon>
    </lineage>
</organism>
<name>A0A067KTA0_JATCU</name>
<evidence type="ECO:0000313" key="2">
    <source>
        <dbReference type="Proteomes" id="UP000027138"/>
    </source>
</evidence>
<dbReference type="EMBL" id="KK914498">
    <property type="protein sequence ID" value="KDP35069.1"/>
    <property type="molecule type" value="Genomic_DNA"/>
</dbReference>
<dbReference type="Proteomes" id="UP000027138">
    <property type="component" value="Unassembled WGS sequence"/>
</dbReference>
<accession>A0A067KTA0</accession>
<sequence length="105" mass="11642">MVVIGGFYDYLHQTTALIKYSAMGGHSLHGAFFEWLWVPHGTLILKCSTGEVVSGRWMVEQVCHGGCRRLLRLSLPNGGFDKMLNKGGCPLDDAFFEGLWAPQVL</sequence>
<proteinExistence type="predicted"/>